<organism evidence="1 2">
    <name type="scientific">Linnemannia gamsii</name>
    <dbReference type="NCBI Taxonomy" id="64522"/>
    <lineage>
        <taxon>Eukaryota</taxon>
        <taxon>Fungi</taxon>
        <taxon>Fungi incertae sedis</taxon>
        <taxon>Mucoromycota</taxon>
        <taxon>Mortierellomycotina</taxon>
        <taxon>Mortierellomycetes</taxon>
        <taxon>Mortierellales</taxon>
        <taxon>Mortierellaceae</taxon>
        <taxon>Linnemannia</taxon>
    </lineage>
</organism>
<evidence type="ECO:0000313" key="2">
    <source>
        <dbReference type="Proteomes" id="UP001194696"/>
    </source>
</evidence>
<proteinExistence type="predicted"/>
<dbReference type="Proteomes" id="UP001194696">
    <property type="component" value="Unassembled WGS sequence"/>
</dbReference>
<dbReference type="PANTHER" id="PTHR43187">
    <property type="entry name" value="GLUTAMINE AMIDOTRANSFERASE DUG3-RELATED"/>
    <property type="match status" value="1"/>
</dbReference>
<dbReference type="EMBL" id="JAAAIM010000069">
    <property type="protein sequence ID" value="KAG0295956.1"/>
    <property type="molecule type" value="Genomic_DNA"/>
</dbReference>
<name>A0ABQ7KBU7_9FUNG</name>
<protein>
    <submittedName>
        <fullName evidence="1">Glutamine amidotransferase subunit</fullName>
    </submittedName>
</protein>
<dbReference type="InterPro" id="IPR052373">
    <property type="entry name" value="Gamma-glu_amide_hydrolase"/>
</dbReference>
<evidence type="ECO:0000313" key="1">
    <source>
        <dbReference type="EMBL" id="KAG0295956.1"/>
    </source>
</evidence>
<gene>
    <name evidence="1" type="primary">DUG3</name>
    <name evidence="1" type="ORF">BGZ96_010487</name>
</gene>
<dbReference type="InterPro" id="IPR029055">
    <property type="entry name" value="Ntn_hydrolases_N"/>
</dbReference>
<reference evidence="1 2" key="1">
    <citation type="journal article" date="2020" name="Fungal Divers.">
        <title>Resolving the Mortierellaceae phylogeny through synthesis of multi-gene phylogenetics and phylogenomics.</title>
        <authorList>
            <person name="Vandepol N."/>
            <person name="Liber J."/>
            <person name="Desiro A."/>
            <person name="Na H."/>
            <person name="Kennedy M."/>
            <person name="Barry K."/>
            <person name="Grigoriev I.V."/>
            <person name="Miller A.N."/>
            <person name="O'Donnell K."/>
            <person name="Stajich J.E."/>
            <person name="Bonito G."/>
        </authorList>
    </citation>
    <scope>NUCLEOTIDE SEQUENCE [LARGE SCALE GENOMIC DNA]</scope>
    <source>
        <strain evidence="1 2">AD045</strain>
    </source>
</reference>
<dbReference type="PANTHER" id="PTHR43187:SF1">
    <property type="entry name" value="GLUTAMINE AMIDOTRANSFERASE DUG3-RELATED"/>
    <property type="match status" value="1"/>
</dbReference>
<accession>A0ABQ7KBU7</accession>
<keyword evidence="2" id="KW-1185">Reference proteome</keyword>
<keyword evidence="1" id="KW-0315">Glutamine amidotransferase</keyword>
<comment type="caution">
    <text evidence="1">The sequence shown here is derived from an EMBL/GenBank/DDBJ whole genome shotgun (WGS) entry which is preliminary data.</text>
</comment>
<sequence>MLLYKGRQPIQLAHLLTKPAHSIINQSFDSRLRLDHRRPINGDGFGVGKFLSTISAVLVFDGIGVSQ</sequence>
<dbReference type="Gene3D" id="3.60.20.10">
    <property type="entry name" value="Glutamine Phosphoribosylpyrophosphate, subunit 1, domain 1"/>
    <property type="match status" value="1"/>
</dbReference>